<evidence type="ECO:0000313" key="1">
    <source>
        <dbReference type="EMBL" id="JAD28482.1"/>
    </source>
</evidence>
<proteinExistence type="predicted"/>
<accession>A0A0A8Z0V5</accession>
<organism evidence="1">
    <name type="scientific">Arundo donax</name>
    <name type="common">Giant reed</name>
    <name type="synonym">Donax arundinaceus</name>
    <dbReference type="NCBI Taxonomy" id="35708"/>
    <lineage>
        <taxon>Eukaryota</taxon>
        <taxon>Viridiplantae</taxon>
        <taxon>Streptophyta</taxon>
        <taxon>Embryophyta</taxon>
        <taxon>Tracheophyta</taxon>
        <taxon>Spermatophyta</taxon>
        <taxon>Magnoliopsida</taxon>
        <taxon>Liliopsida</taxon>
        <taxon>Poales</taxon>
        <taxon>Poaceae</taxon>
        <taxon>PACMAD clade</taxon>
        <taxon>Arundinoideae</taxon>
        <taxon>Arundineae</taxon>
        <taxon>Arundo</taxon>
    </lineage>
</organism>
<reference evidence="1" key="1">
    <citation type="submission" date="2014-09" db="EMBL/GenBank/DDBJ databases">
        <authorList>
            <person name="Magalhaes I.L.F."/>
            <person name="Oliveira U."/>
            <person name="Santos F.R."/>
            <person name="Vidigal T.H.D.A."/>
            <person name="Brescovit A.D."/>
            <person name="Santos A.J."/>
        </authorList>
    </citation>
    <scope>NUCLEOTIDE SEQUENCE</scope>
    <source>
        <tissue evidence="1">Shoot tissue taken approximately 20 cm above the soil surface</tissue>
    </source>
</reference>
<reference evidence="1" key="2">
    <citation type="journal article" date="2015" name="Data Brief">
        <title>Shoot transcriptome of the giant reed, Arundo donax.</title>
        <authorList>
            <person name="Barrero R.A."/>
            <person name="Guerrero F.D."/>
            <person name="Moolhuijzen P."/>
            <person name="Goolsby J.A."/>
            <person name="Tidwell J."/>
            <person name="Bellgard S.E."/>
            <person name="Bellgard M.I."/>
        </authorList>
    </citation>
    <scope>NUCLEOTIDE SEQUENCE</scope>
    <source>
        <tissue evidence="1">Shoot tissue taken approximately 20 cm above the soil surface</tissue>
    </source>
</reference>
<protein>
    <submittedName>
        <fullName evidence="1">Uncharacterized protein</fullName>
    </submittedName>
</protein>
<name>A0A0A8Z0V5_ARUDO</name>
<dbReference type="EMBL" id="GBRH01269413">
    <property type="protein sequence ID" value="JAD28482.1"/>
    <property type="molecule type" value="Transcribed_RNA"/>
</dbReference>
<sequence>MPTCRLWRQSRGRNS</sequence>